<protein>
    <submittedName>
        <fullName evidence="2">Uncharacterized protein</fullName>
    </submittedName>
</protein>
<feature type="chain" id="PRO_5021846647" evidence="1">
    <location>
        <begin position="24"/>
        <end position="194"/>
    </location>
</feature>
<dbReference type="EMBL" id="CP036290">
    <property type="protein sequence ID" value="QDU85619.1"/>
    <property type="molecule type" value="Genomic_DNA"/>
</dbReference>
<dbReference type="Proteomes" id="UP000319342">
    <property type="component" value="Chromosome"/>
</dbReference>
<keyword evidence="1" id="KW-0732">Signal</keyword>
<evidence type="ECO:0000256" key="1">
    <source>
        <dbReference type="SAM" id="SignalP"/>
    </source>
</evidence>
<name>A0A518D2E0_9BACT</name>
<evidence type="ECO:0000313" key="2">
    <source>
        <dbReference type="EMBL" id="QDU85619.1"/>
    </source>
</evidence>
<evidence type="ECO:0000313" key="3">
    <source>
        <dbReference type="Proteomes" id="UP000319342"/>
    </source>
</evidence>
<feature type="signal peptide" evidence="1">
    <location>
        <begin position="1"/>
        <end position="23"/>
    </location>
</feature>
<dbReference type="OrthoDB" id="9204591at2"/>
<reference evidence="2 3" key="1">
    <citation type="submission" date="2019-02" db="EMBL/GenBank/DDBJ databases">
        <title>Deep-cultivation of Planctomycetes and their phenomic and genomic characterization uncovers novel biology.</title>
        <authorList>
            <person name="Wiegand S."/>
            <person name="Jogler M."/>
            <person name="Boedeker C."/>
            <person name="Pinto D."/>
            <person name="Vollmers J."/>
            <person name="Rivas-Marin E."/>
            <person name="Kohn T."/>
            <person name="Peeters S.H."/>
            <person name="Heuer A."/>
            <person name="Rast P."/>
            <person name="Oberbeckmann S."/>
            <person name="Bunk B."/>
            <person name="Jeske O."/>
            <person name="Meyerdierks A."/>
            <person name="Storesund J.E."/>
            <person name="Kallscheuer N."/>
            <person name="Luecker S."/>
            <person name="Lage O.M."/>
            <person name="Pohl T."/>
            <person name="Merkel B.J."/>
            <person name="Hornburger P."/>
            <person name="Mueller R.-W."/>
            <person name="Bruemmer F."/>
            <person name="Labrenz M."/>
            <person name="Spormann A.M."/>
            <person name="Op den Camp H."/>
            <person name="Overmann J."/>
            <person name="Amann R."/>
            <person name="Jetten M.S.M."/>
            <person name="Mascher T."/>
            <person name="Medema M.H."/>
            <person name="Devos D.P."/>
            <person name="Kaster A.-K."/>
            <person name="Ovreas L."/>
            <person name="Rohde M."/>
            <person name="Galperin M.Y."/>
            <person name="Jogler C."/>
        </authorList>
    </citation>
    <scope>NUCLEOTIDE SEQUENCE [LARGE SCALE GENOMIC DNA]</scope>
    <source>
        <strain evidence="2 3">Pla163</strain>
    </source>
</reference>
<sequence length="194" mass="20338" precursor="true">MQRFTVAALALVASAALATLAVALRPTPTAAPATLEVIERVPFSLASPATHWFRAEQPSFAAGELVVVRSNGPDLTLMGVATPVLYCGAETAQQLNIGSSGYVVCVVPFAADADRVDGSGPWFLGAPELPERVTLATARAEYAGALDRGARRQPVEPRARVELADEIALSALAADLVERFVEGEADTVRALRGE</sequence>
<proteinExistence type="predicted"/>
<gene>
    <name evidence="2" type="ORF">Pla163_27510</name>
</gene>
<dbReference type="RefSeq" id="WP_145189314.1">
    <property type="nucleotide sequence ID" value="NZ_CP036290.1"/>
</dbReference>
<accession>A0A518D2E0</accession>
<dbReference type="AlphaFoldDB" id="A0A518D2E0"/>
<organism evidence="2 3">
    <name type="scientific">Rohdeia mirabilis</name>
    <dbReference type="NCBI Taxonomy" id="2528008"/>
    <lineage>
        <taxon>Bacteria</taxon>
        <taxon>Pseudomonadati</taxon>
        <taxon>Planctomycetota</taxon>
        <taxon>Planctomycetia</taxon>
        <taxon>Planctomycetia incertae sedis</taxon>
        <taxon>Rohdeia</taxon>
    </lineage>
</organism>
<keyword evidence="3" id="KW-1185">Reference proteome</keyword>